<proteinExistence type="predicted"/>
<evidence type="ECO:0008006" key="4">
    <source>
        <dbReference type="Google" id="ProtNLM"/>
    </source>
</evidence>
<keyword evidence="1" id="KW-1133">Transmembrane helix</keyword>
<sequence>MRVPRRPRSRPGILALTLMLPGAALLGVAVGKARFDVEVATMTTEATTHLGVGPHVGFASALGLFAWAAASGAALLGASLLTRSGRPREVGLLRAVAALTLFLLLDDAFTVHEAVLPAIGIPEILTYTVLVGVTAAILLRHVREILAGPWTLLLAALILLGGSVVWDVVTQHLDGVGLGYNIEVFVEDGLKLFGIAFWTAWVGAQAHDAVRARFDAAGATPGSPHLPSSAPGN</sequence>
<feature type="transmembrane region" description="Helical" evidence="1">
    <location>
        <begin position="115"/>
        <end position="139"/>
    </location>
</feature>
<evidence type="ECO:0000256" key="1">
    <source>
        <dbReference type="SAM" id="Phobius"/>
    </source>
</evidence>
<protein>
    <recommendedName>
        <fullName evidence="4">Oxidase</fullName>
    </recommendedName>
</protein>
<keyword evidence="1" id="KW-0812">Transmembrane</keyword>
<accession>A0ABQ6IRK5</accession>
<feature type="transmembrane region" description="Helical" evidence="1">
    <location>
        <begin position="146"/>
        <end position="166"/>
    </location>
</feature>
<name>A0ABQ6IRK5_9MICO</name>
<reference evidence="3" key="1">
    <citation type="journal article" date="2019" name="Int. J. Syst. Evol. Microbiol.">
        <title>The Global Catalogue of Microorganisms (GCM) 10K type strain sequencing project: providing services to taxonomists for standard genome sequencing and annotation.</title>
        <authorList>
            <consortium name="The Broad Institute Genomics Platform"/>
            <consortium name="The Broad Institute Genome Sequencing Center for Infectious Disease"/>
            <person name="Wu L."/>
            <person name="Ma J."/>
        </authorList>
    </citation>
    <scope>NUCLEOTIDE SEQUENCE [LARGE SCALE GENOMIC DNA]</scope>
    <source>
        <strain evidence="3">NBRC 113072</strain>
    </source>
</reference>
<keyword evidence="3" id="KW-1185">Reference proteome</keyword>
<dbReference type="EMBL" id="BSUO01000001">
    <property type="protein sequence ID" value="GMA40568.1"/>
    <property type="molecule type" value="Genomic_DNA"/>
</dbReference>
<feature type="transmembrane region" description="Helical" evidence="1">
    <location>
        <begin position="90"/>
        <end position="109"/>
    </location>
</feature>
<organism evidence="2 3">
    <name type="scientific">Mobilicoccus caccae</name>
    <dbReference type="NCBI Taxonomy" id="1859295"/>
    <lineage>
        <taxon>Bacteria</taxon>
        <taxon>Bacillati</taxon>
        <taxon>Actinomycetota</taxon>
        <taxon>Actinomycetes</taxon>
        <taxon>Micrococcales</taxon>
        <taxon>Dermatophilaceae</taxon>
        <taxon>Mobilicoccus</taxon>
    </lineage>
</organism>
<comment type="caution">
    <text evidence="2">The sequence shown here is derived from an EMBL/GenBank/DDBJ whole genome shotgun (WGS) entry which is preliminary data.</text>
</comment>
<dbReference type="Proteomes" id="UP001157126">
    <property type="component" value="Unassembled WGS sequence"/>
</dbReference>
<keyword evidence="1" id="KW-0472">Membrane</keyword>
<evidence type="ECO:0000313" key="3">
    <source>
        <dbReference type="Proteomes" id="UP001157126"/>
    </source>
</evidence>
<gene>
    <name evidence="2" type="ORF">GCM10025883_26130</name>
</gene>
<evidence type="ECO:0000313" key="2">
    <source>
        <dbReference type="EMBL" id="GMA40568.1"/>
    </source>
</evidence>
<feature type="transmembrane region" description="Helical" evidence="1">
    <location>
        <begin position="55"/>
        <end position="78"/>
    </location>
</feature>